<accession>A0AAV9CUW0</accession>
<sequence length="144" mass="15812">MVKWRHAREDDGGVGRRSNGIISGNAQSLLGVSTTAMATTTGEALVRDTIEWVRSCGRYDRDHGPSITGPSHRTVRCESCRPLDAINSRSDGPRSRPQHDPEEIPERGVFAEFGVEVLALKTLKHKGQAWVVFEDVSSTSNALR</sequence>
<comment type="caution">
    <text evidence="2">The sequence shown here is derived from an EMBL/GenBank/DDBJ whole genome shotgun (WGS) entry which is preliminary data.</text>
</comment>
<feature type="region of interest" description="Disordered" evidence="1">
    <location>
        <begin position="83"/>
        <end position="107"/>
    </location>
</feature>
<reference evidence="2" key="2">
    <citation type="submission" date="2023-06" db="EMBL/GenBank/DDBJ databases">
        <authorList>
            <person name="Ma L."/>
            <person name="Liu K.-W."/>
            <person name="Li Z."/>
            <person name="Hsiao Y.-Y."/>
            <person name="Qi Y."/>
            <person name="Fu T."/>
            <person name="Tang G."/>
            <person name="Zhang D."/>
            <person name="Sun W.-H."/>
            <person name="Liu D.-K."/>
            <person name="Li Y."/>
            <person name="Chen G.-Z."/>
            <person name="Liu X.-D."/>
            <person name="Liao X.-Y."/>
            <person name="Jiang Y.-T."/>
            <person name="Yu X."/>
            <person name="Hao Y."/>
            <person name="Huang J."/>
            <person name="Zhao X.-W."/>
            <person name="Ke S."/>
            <person name="Chen Y.-Y."/>
            <person name="Wu W.-L."/>
            <person name="Hsu J.-L."/>
            <person name="Lin Y.-F."/>
            <person name="Huang M.-D."/>
            <person name="Li C.-Y."/>
            <person name="Huang L."/>
            <person name="Wang Z.-W."/>
            <person name="Zhao X."/>
            <person name="Zhong W.-Y."/>
            <person name="Peng D.-H."/>
            <person name="Ahmad S."/>
            <person name="Lan S."/>
            <person name="Zhang J.-S."/>
            <person name="Tsai W.-C."/>
            <person name="Van De Peer Y."/>
            <person name="Liu Z.-J."/>
        </authorList>
    </citation>
    <scope>NUCLEOTIDE SEQUENCE</scope>
    <source>
        <strain evidence="2">CP</strain>
        <tissue evidence="2">Leaves</tissue>
    </source>
</reference>
<keyword evidence="3" id="KW-1185">Reference proteome</keyword>
<dbReference type="EMBL" id="JAUJYO010000017">
    <property type="protein sequence ID" value="KAK1292556.1"/>
    <property type="molecule type" value="Genomic_DNA"/>
</dbReference>
<gene>
    <name evidence="2" type="ORF">QJS10_CPB17g01259</name>
</gene>
<name>A0AAV9CUW0_ACOCL</name>
<proteinExistence type="predicted"/>
<reference evidence="2" key="1">
    <citation type="journal article" date="2023" name="Nat. Commun.">
        <title>Diploid and tetraploid genomes of Acorus and the evolution of monocots.</title>
        <authorList>
            <person name="Ma L."/>
            <person name="Liu K.W."/>
            <person name="Li Z."/>
            <person name="Hsiao Y.Y."/>
            <person name="Qi Y."/>
            <person name="Fu T."/>
            <person name="Tang G.D."/>
            <person name="Zhang D."/>
            <person name="Sun W.H."/>
            <person name="Liu D.K."/>
            <person name="Li Y."/>
            <person name="Chen G.Z."/>
            <person name="Liu X.D."/>
            <person name="Liao X.Y."/>
            <person name="Jiang Y.T."/>
            <person name="Yu X."/>
            <person name="Hao Y."/>
            <person name="Huang J."/>
            <person name="Zhao X.W."/>
            <person name="Ke S."/>
            <person name="Chen Y.Y."/>
            <person name="Wu W.L."/>
            <person name="Hsu J.L."/>
            <person name="Lin Y.F."/>
            <person name="Huang M.D."/>
            <person name="Li C.Y."/>
            <person name="Huang L."/>
            <person name="Wang Z.W."/>
            <person name="Zhao X."/>
            <person name="Zhong W.Y."/>
            <person name="Peng D.H."/>
            <person name="Ahmad S."/>
            <person name="Lan S."/>
            <person name="Zhang J.S."/>
            <person name="Tsai W.C."/>
            <person name="Van de Peer Y."/>
            <person name="Liu Z.J."/>
        </authorList>
    </citation>
    <scope>NUCLEOTIDE SEQUENCE</scope>
    <source>
        <strain evidence="2">CP</strain>
    </source>
</reference>
<dbReference type="GO" id="GO:1990904">
    <property type="term" value="C:ribonucleoprotein complex"/>
    <property type="evidence" value="ECO:0007669"/>
    <property type="project" value="UniProtKB-KW"/>
</dbReference>
<keyword evidence="2" id="KW-0687">Ribonucleoprotein</keyword>
<dbReference type="AlphaFoldDB" id="A0AAV9CUW0"/>
<feature type="region of interest" description="Disordered" evidence="1">
    <location>
        <begin position="1"/>
        <end position="20"/>
    </location>
</feature>
<evidence type="ECO:0000313" key="2">
    <source>
        <dbReference type="EMBL" id="KAK1292556.1"/>
    </source>
</evidence>
<organism evidence="2 3">
    <name type="scientific">Acorus calamus</name>
    <name type="common">Sweet flag</name>
    <dbReference type="NCBI Taxonomy" id="4465"/>
    <lineage>
        <taxon>Eukaryota</taxon>
        <taxon>Viridiplantae</taxon>
        <taxon>Streptophyta</taxon>
        <taxon>Embryophyta</taxon>
        <taxon>Tracheophyta</taxon>
        <taxon>Spermatophyta</taxon>
        <taxon>Magnoliopsida</taxon>
        <taxon>Liliopsida</taxon>
        <taxon>Acoraceae</taxon>
        <taxon>Acorus</taxon>
    </lineage>
</organism>
<evidence type="ECO:0000313" key="3">
    <source>
        <dbReference type="Proteomes" id="UP001180020"/>
    </source>
</evidence>
<dbReference type="Proteomes" id="UP001180020">
    <property type="component" value="Unassembled WGS sequence"/>
</dbReference>
<evidence type="ECO:0000256" key="1">
    <source>
        <dbReference type="SAM" id="MobiDB-lite"/>
    </source>
</evidence>
<feature type="compositionally biased region" description="Basic and acidic residues" evidence="1">
    <location>
        <begin position="91"/>
        <end position="106"/>
    </location>
</feature>
<protein>
    <submittedName>
        <fullName evidence="2">U1 small nuclear ribonucleoprotein A</fullName>
    </submittedName>
</protein>